<keyword evidence="4" id="KW-1185">Reference proteome</keyword>
<feature type="region of interest" description="Disordered" evidence="2">
    <location>
        <begin position="159"/>
        <end position="292"/>
    </location>
</feature>
<sequence>MQLNSVAFCPSSALLAADLTSQMLAFGYLYPAYECYKSVELNKPDIEQLRFWCQYWILVAGLTVCERFGDVFIGWIPMYGEAKLAFFVYLWFPKTKGTTYVYDSFVRPYVAKHETDIDRSLLELRARAGDLTLLYWQKASSYAQNRIFYVLQYIASQSTPTPKQPDQPQQDEAVTAPGSSEQPVENIQRSSPSSSASSSSTEQDKDTADETSSADSSKKEEPVSNELKTAPAQAVLMRSKSLSSNNEEQQVFTQIDDSIDNAQPPVEEGSRLTRARSRRARGAANFVKTGLK</sequence>
<comment type="caution">
    <text evidence="3">The sequence shown here is derived from an EMBL/GenBank/DDBJ whole genome shotgun (WGS) entry which is preliminary data.</text>
</comment>
<dbReference type="GO" id="GO:0016020">
    <property type="term" value="C:membrane"/>
    <property type="evidence" value="ECO:0007669"/>
    <property type="project" value="UniProtKB-SubCell"/>
</dbReference>
<feature type="compositionally biased region" description="Low complexity" evidence="2">
    <location>
        <begin position="159"/>
        <end position="171"/>
    </location>
</feature>
<accession>A0A5A7P4S8</accession>
<evidence type="ECO:0000256" key="2">
    <source>
        <dbReference type="SAM" id="MobiDB-lite"/>
    </source>
</evidence>
<comment type="similarity">
    <text evidence="1">Belongs to the DP1 family.</text>
</comment>
<dbReference type="EMBL" id="BKCP01002224">
    <property type="protein sequence ID" value="GER27750.1"/>
    <property type="molecule type" value="Genomic_DNA"/>
</dbReference>
<feature type="compositionally biased region" description="Polar residues" evidence="2">
    <location>
        <begin position="240"/>
        <end position="256"/>
    </location>
</feature>
<dbReference type="PANTHER" id="PTHR12300">
    <property type="entry name" value="HVA22-LIKE PROTEINS"/>
    <property type="match status" value="1"/>
</dbReference>
<evidence type="ECO:0000313" key="3">
    <source>
        <dbReference type="EMBL" id="GER27750.1"/>
    </source>
</evidence>
<evidence type="ECO:0000256" key="1">
    <source>
        <dbReference type="RuleBase" id="RU362006"/>
    </source>
</evidence>
<comment type="subcellular location">
    <subcellularLocation>
        <location evidence="1">Membrane</location>
        <topology evidence="1">Multi-pass membrane protein</topology>
    </subcellularLocation>
</comment>
<dbReference type="InterPro" id="IPR004345">
    <property type="entry name" value="TB2_DP1_HVA22"/>
</dbReference>
<evidence type="ECO:0000313" key="4">
    <source>
        <dbReference type="Proteomes" id="UP000325081"/>
    </source>
</evidence>
<dbReference type="OrthoDB" id="434647at2759"/>
<name>A0A5A7P4S8_STRAF</name>
<protein>
    <recommendedName>
        <fullName evidence="1">HVA22-like protein</fullName>
    </recommendedName>
</protein>
<organism evidence="3 4">
    <name type="scientific">Striga asiatica</name>
    <name type="common">Asiatic witchweed</name>
    <name type="synonym">Buchnera asiatica</name>
    <dbReference type="NCBI Taxonomy" id="4170"/>
    <lineage>
        <taxon>Eukaryota</taxon>
        <taxon>Viridiplantae</taxon>
        <taxon>Streptophyta</taxon>
        <taxon>Embryophyta</taxon>
        <taxon>Tracheophyta</taxon>
        <taxon>Spermatophyta</taxon>
        <taxon>Magnoliopsida</taxon>
        <taxon>eudicotyledons</taxon>
        <taxon>Gunneridae</taxon>
        <taxon>Pentapetalae</taxon>
        <taxon>asterids</taxon>
        <taxon>lamiids</taxon>
        <taxon>Lamiales</taxon>
        <taxon>Orobanchaceae</taxon>
        <taxon>Buchnereae</taxon>
        <taxon>Striga</taxon>
    </lineage>
</organism>
<reference evidence="4" key="1">
    <citation type="journal article" date="2019" name="Curr. Biol.">
        <title>Genome Sequence of Striga asiatica Provides Insight into the Evolution of Plant Parasitism.</title>
        <authorList>
            <person name="Yoshida S."/>
            <person name="Kim S."/>
            <person name="Wafula E.K."/>
            <person name="Tanskanen J."/>
            <person name="Kim Y.M."/>
            <person name="Honaas L."/>
            <person name="Yang Z."/>
            <person name="Spallek T."/>
            <person name="Conn C.E."/>
            <person name="Ichihashi Y."/>
            <person name="Cheong K."/>
            <person name="Cui S."/>
            <person name="Der J.P."/>
            <person name="Gundlach H."/>
            <person name="Jiao Y."/>
            <person name="Hori C."/>
            <person name="Ishida J.K."/>
            <person name="Kasahara H."/>
            <person name="Kiba T."/>
            <person name="Kim M.S."/>
            <person name="Koo N."/>
            <person name="Laohavisit A."/>
            <person name="Lee Y.H."/>
            <person name="Lumba S."/>
            <person name="McCourt P."/>
            <person name="Mortimer J.C."/>
            <person name="Mutuku J.M."/>
            <person name="Nomura T."/>
            <person name="Sasaki-Sekimoto Y."/>
            <person name="Seto Y."/>
            <person name="Wang Y."/>
            <person name="Wakatake T."/>
            <person name="Sakakibara H."/>
            <person name="Demura T."/>
            <person name="Yamaguchi S."/>
            <person name="Yoneyama K."/>
            <person name="Manabe R.I."/>
            <person name="Nelson D.C."/>
            <person name="Schulman A.H."/>
            <person name="Timko M.P."/>
            <person name="dePamphilis C.W."/>
            <person name="Choi D."/>
            <person name="Shirasu K."/>
        </authorList>
    </citation>
    <scope>NUCLEOTIDE SEQUENCE [LARGE SCALE GENOMIC DNA]</scope>
    <source>
        <strain evidence="4">cv. UVA1</strain>
    </source>
</reference>
<feature type="compositionally biased region" description="Polar residues" evidence="2">
    <location>
        <begin position="177"/>
        <end position="189"/>
    </location>
</feature>
<feature type="compositionally biased region" description="Low complexity" evidence="2">
    <location>
        <begin position="190"/>
        <end position="200"/>
    </location>
</feature>
<proteinExistence type="inferred from homology"/>
<dbReference type="Pfam" id="PF03134">
    <property type="entry name" value="TB2_DP1_HVA22"/>
    <property type="match status" value="1"/>
</dbReference>
<dbReference type="AlphaFoldDB" id="A0A5A7P4S8"/>
<dbReference type="PANTHER" id="PTHR12300:SF117">
    <property type="entry name" value="LP05237P-RELATED"/>
    <property type="match status" value="1"/>
</dbReference>
<gene>
    <name evidence="3" type="ORF">STAS_03489</name>
</gene>
<dbReference type="Proteomes" id="UP000325081">
    <property type="component" value="Unassembled WGS sequence"/>
</dbReference>